<reference evidence="2 3" key="1">
    <citation type="submission" date="2024-06" db="EMBL/GenBank/DDBJ databases">
        <authorList>
            <person name="Kraege A."/>
            <person name="Thomma B."/>
        </authorList>
    </citation>
    <scope>NUCLEOTIDE SEQUENCE [LARGE SCALE GENOMIC DNA]</scope>
</reference>
<comment type="caution">
    <text evidence="2">The sequence shown here is derived from an EMBL/GenBank/DDBJ whole genome shotgun (WGS) entry which is preliminary data.</text>
</comment>
<evidence type="ECO:0000313" key="2">
    <source>
        <dbReference type="EMBL" id="CAL5224446.1"/>
    </source>
</evidence>
<evidence type="ECO:0000256" key="1">
    <source>
        <dbReference type="SAM" id="Phobius"/>
    </source>
</evidence>
<dbReference type="EMBL" id="CAXHTA020000010">
    <property type="protein sequence ID" value="CAL5224446.1"/>
    <property type="molecule type" value="Genomic_DNA"/>
</dbReference>
<keyword evidence="1" id="KW-1133">Transmembrane helix</keyword>
<protein>
    <submittedName>
        <fullName evidence="2">G7133 protein</fullName>
    </submittedName>
</protein>
<dbReference type="InterPro" id="IPR036410">
    <property type="entry name" value="HSP_DnaJ_Cys-rich_dom_sf"/>
</dbReference>
<feature type="transmembrane region" description="Helical" evidence="1">
    <location>
        <begin position="12"/>
        <end position="33"/>
    </location>
</feature>
<keyword evidence="3" id="KW-1185">Reference proteome</keyword>
<proteinExistence type="predicted"/>
<evidence type="ECO:0000313" key="3">
    <source>
        <dbReference type="Proteomes" id="UP001497392"/>
    </source>
</evidence>
<sequence>MKPLLRAGAATAGTFVVIGGATLATTSVVMTVVRAGINHRKKKLSIVCKPCSGQKLVVCSVCKGDNLIDWSPFEDPAGRTPVLCPMCGGYGEQKCLNCNGEGTVIPLQLPAWASDAQ</sequence>
<keyword evidence="1" id="KW-0812">Transmembrane</keyword>
<dbReference type="PANTHER" id="PTHR15852">
    <property type="entry name" value="PLASTID TRANSCRIPTIONALLY ACTIVE PROTEIN"/>
    <property type="match status" value="1"/>
</dbReference>
<dbReference type="SUPFAM" id="SSF57938">
    <property type="entry name" value="DnaJ/Hsp40 cysteine-rich domain"/>
    <property type="match status" value="1"/>
</dbReference>
<dbReference type="Proteomes" id="UP001497392">
    <property type="component" value="Unassembled WGS sequence"/>
</dbReference>
<gene>
    <name evidence="2" type="primary">g7133</name>
    <name evidence="2" type="ORF">VP750_LOCUS6105</name>
</gene>
<organism evidence="2 3">
    <name type="scientific">Coccomyxa viridis</name>
    <dbReference type="NCBI Taxonomy" id="1274662"/>
    <lineage>
        <taxon>Eukaryota</taxon>
        <taxon>Viridiplantae</taxon>
        <taxon>Chlorophyta</taxon>
        <taxon>core chlorophytes</taxon>
        <taxon>Trebouxiophyceae</taxon>
        <taxon>Trebouxiophyceae incertae sedis</taxon>
        <taxon>Coccomyxaceae</taxon>
        <taxon>Coccomyxa</taxon>
    </lineage>
</organism>
<keyword evidence="1" id="KW-0472">Membrane</keyword>
<dbReference type="PANTHER" id="PTHR15852:SF29">
    <property type="entry name" value="PLASTID TRANSCRIPTIONALLY ACTIVE PROTEIN"/>
    <property type="match status" value="1"/>
</dbReference>
<name>A0ABP1FX35_9CHLO</name>
<accession>A0ABP1FX35</accession>